<dbReference type="AlphaFoldDB" id="A0A7R8X5Q5"/>
<evidence type="ECO:0000256" key="1">
    <source>
        <dbReference type="SAM" id="SignalP"/>
    </source>
</evidence>
<feature type="signal peptide" evidence="1">
    <location>
        <begin position="1"/>
        <end position="21"/>
    </location>
</feature>
<keyword evidence="1" id="KW-0732">Signal</keyword>
<dbReference type="InterPro" id="IPR036058">
    <property type="entry name" value="Kazal_dom_sf"/>
</dbReference>
<reference evidence="3" key="1">
    <citation type="submission" date="2020-11" db="EMBL/GenBank/DDBJ databases">
        <authorList>
            <person name="Tran Van P."/>
        </authorList>
    </citation>
    <scope>NUCLEOTIDE SEQUENCE</scope>
</reference>
<name>A0A7R8X5Q5_9CRUS</name>
<evidence type="ECO:0000313" key="4">
    <source>
        <dbReference type="Proteomes" id="UP000677054"/>
    </source>
</evidence>
<dbReference type="InterPro" id="IPR002350">
    <property type="entry name" value="Kazal_dom"/>
</dbReference>
<dbReference type="Proteomes" id="UP000677054">
    <property type="component" value="Unassembled WGS sequence"/>
</dbReference>
<dbReference type="EMBL" id="CAJPEV010000088">
    <property type="protein sequence ID" value="CAG0880370.1"/>
    <property type="molecule type" value="Genomic_DNA"/>
</dbReference>
<keyword evidence="4" id="KW-1185">Reference proteome</keyword>
<evidence type="ECO:0000313" key="3">
    <source>
        <dbReference type="EMBL" id="CAD7241037.1"/>
    </source>
</evidence>
<protein>
    <recommendedName>
        <fullName evidence="2">Kazal-like domain-containing protein</fullName>
    </recommendedName>
</protein>
<gene>
    <name evidence="3" type="ORF">DSTB1V02_LOCUS1039</name>
</gene>
<feature type="domain" description="Kazal-like" evidence="2">
    <location>
        <begin position="155"/>
        <end position="209"/>
    </location>
</feature>
<dbReference type="EMBL" id="LR899605">
    <property type="protein sequence ID" value="CAD7241037.1"/>
    <property type="molecule type" value="Genomic_DNA"/>
</dbReference>
<feature type="chain" id="PRO_5036209016" description="Kazal-like domain-containing protein" evidence="1">
    <location>
        <begin position="22"/>
        <end position="508"/>
    </location>
</feature>
<dbReference type="SUPFAM" id="SSF100895">
    <property type="entry name" value="Kazal-type serine protease inhibitors"/>
    <property type="match status" value="1"/>
</dbReference>
<accession>A0A7R8X5Q5</accession>
<dbReference type="PROSITE" id="PS51465">
    <property type="entry name" value="KAZAL_2"/>
    <property type="match status" value="1"/>
</dbReference>
<sequence length="508" mass="56154">MVHCHYHVVCLICNLMGFLSGSRDLLEQQGCRYKGDCNEGEICKSWKCVSQKEKCREDQKQKNCPCNRSYECAKGLRCIGYRCDDHVDDCDGEDKGSVGCSCSYHDDCKGKDCLSGSCISGKCCGKPEVEPSVCTPECKQGYTCRHGEGKQNECVSDGSCPTPELCDDTFDPVCSKIDGKVFLNTCRMKAYLCQKSVKSFPGYSSSCQSVCPLKIEGPKSTTAKILDLQETELHDGSVVSLTCQMGQMFSNGQISLNYTCCACGIWEKIGAQNDQNLRCVADPCRYEDCHDTGYECEVTVSEDELTPLKAACICKEPKFVVSLPGKKPRCVATWGLLSLHPSMVIQKLSQRESPMDPKRRTSNNPSNGYVQGFSLDETFSHPGDLRGEYTLNVQVSMRVKVAIELFFYGATIRRVHPVEQKPKRLTRTNEPLKLDNYGHDTGVDTSRYMGILKIAARNRQRAARVKPFLTAARNLEHAVAMTASATSAQEKGENSGAIASKIRIAIMV</sequence>
<proteinExistence type="predicted"/>
<organism evidence="3">
    <name type="scientific">Darwinula stevensoni</name>
    <dbReference type="NCBI Taxonomy" id="69355"/>
    <lineage>
        <taxon>Eukaryota</taxon>
        <taxon>Metazoa</taxon>
        <taxon>Ecdysozoa</taxon>
        <taxon>Arthropoda</taxon>
        <taxon>Crustacea</taxon>
        <taxon>Oligostraca</taxon>
        <taxon>Ostracoda</taxon>
        <taxon>Podocopa</taxon>
        <taxon>Podocopida</taxon>
        <taxon>Darwinulocopina</taxon>
        <taxon>Darwinuloidea</taxon>
        <taxon>Darwinulidae</taxon>
        <taxon>Darwinula</taxon>
    </lineage>
</organism>
<evidence type="ECO:0000259" key="2">
    <source>
        <dbReference type="PROSITE" id="PS51465"/>
    </source>
</evidence>